<dbReference type="EMBL" id="GL629990">
    <property type="protein sequence ID" value="EFW99592.1"/>
    <property type="molecule type" value="Genomic_DNA"/>
</dbReference>
<evidence type="ECO:0000313" key="2">
    <source>
        <dbReference type="Proteomes" id="UP000007796"/>
    </source>
</evidence>
<protein>
    <submittedName>
        <fullName evidence="1">Uncharacterized protein</fullName>
    </submittedName>
</protein>
<dbReference type="STRING" id="655863.F0XSA5"/>
<gene>
    <name evidence="1" type="ORF">CMQ_7960</name>
</gene>
<reference evidence="1 2" key="1">
    <citation type="journal article" date="2011" name="Proc. Natl. Acad. Sci. U.S.A.">
        <title>Genome and transcriptome analyses of the mountain pine beetle-fungal symbiont Grosmannia clavigera, a lodgepole pine pathogen.</title>
        <authorList>
            <person name="DiGuistini S."/>
            <person name="Wang Y."/>
            <person name="Liao N.Y."/>
            <person name="Taylor G."/>
            <person name="Tanguay P."/>
            <person name="Feau N."/>
            <person name="Henrissat B."/>
            <person name="Chan S.K."/>
            <person name="Hesse-Orce U."/>
            <person name="Alamouti S.M."/>
            <person name="Tsui C.K.M."/>
            <person name="Docking R.T."/>
            <person name="Levasseur A."/>
            <person name="Haridas S."/>
            <person name="Robertson G."/>
            <person name="Birol I."/>
            <person name="Holt R.A."/>
            <person name="Marra M.A."/>
            <person name="Hamelin R.C."/>
            <person name="Hirst M."/>
            <person name="Jones S.J.M."/>
            <person name="Bohlmann J."/>
            <person name="Breuil C."/>
        </authorList>
    </citation>
    <scope>NUCLEOTIDE SEQUENCE [LARGE SCALE GENOMIC DNA]</scope>
    <source>
        <strain evidence="2">kw1407 / UAMH 11150</strain>
    </source>
</reference>
<name>F0XSA5_GROCL</name>
<accession>F0XSA5</accession>
<evidence type="ECO:0000313" key="1">
    <source>
        <dbReference type="EMBL" id="EFW99592.1"/>
    </source>
</evidence>
<dbReference type="AlphaFoldDB" id="F0XSA5"/>
<dbReference type="OrthoDB" id="1669814at2759"/>
<sequence length="119" mass="12714">MLRTEYSCQRRKAPQDEAGVPAGCILRMQCVPAWSRYRHRHRRPGLLEFSLQGKVAVVSAGALVHVIDRLTSPAGAFGEMAARAAAATSTGSERLDGLVAAAGIQQETAALDYTAADFD</sequence>
<dbReference type="HOGENOM" id="CLU_2061744_0_0_1"/>
<proteinExistence type="predicted"/>
<dbReference type="InParanoid" id="F0XSA5"/>
<dbReference type="RefSeq" id="XP_014169075.1">
    <property type="nucleotide sequence ID" value="XM_014313600.1"/>
</dbReference>
<organism evidence="2">
    <name type="scientific">Grosmannia clavigera (strain kw1407 / UAMH 11150)</name>
    <name type="common">Blue stain fungus</name>
    <name type="synonym">Graphiocladiella clavigera</name>
    <dbReference type="NCBI Taxonomy" id="655863"/>
    <lineage>
        <taxon>Eukaryota</taxon>
        <taxon>Fungi</taxon>
        <taxon>Dikarya</taxon>
        <taxon>Ascomycota</taxon>
        <taxon>Pezizomycotina</taxon>
        <taxon>Sordariomycetes</taxon>
        <taxon>Sordariomycetidae</taxon>
        <taxon>Ophiostomatales</taxon>
        <taxon>Ophiostomataceae</taxon>
        <taxon>Leptographium</taxon>
    </lineage>
</organism>
<dbReference type="GeneID" id="25981562"/>
<dbReference type="Proteomes" id="UP000007796">
    <property type="component" value="Unassembled WGS sequence"/>
</dbReference>
<keyword evidence="2" id="KW-1185">Reference proteome</keyword>